<dbReference type="InterPro" id="IPR010492">
    <property type="entry name" value="GINS_Psf3"/>
</dbReference>
<dbReference type="CDD" id="cd21693">
    <property type="entry name" value="GINS_B_Psf3"/>
    <property type="match status" value="1"/>
</dbReference>
<comment type="subcellular location">
    <subcellularLocation>
        <location evidence="1 6">Nucleus</location>
    </subcellularLocation>
</comment>
<proteinExistence type="inferred from homology"/>
<comment type="function">
    <text evidence="6">The GINS complex plays an essential role in the initiation of DNA replication.</text>
</comment>
<name>A0A6P4Z5U7_BRABE</name>
<dbReference type="CDD" id="cd11713">
    <property type="entry name" value="GINS_A_psf3"/>
    <property type="match status" value="1"/>
</dbReference>
<dbReference type="InterPro" id="IPR055221">
    <property type="entry name" value="PSF3_N"/>
</dbReference>
<keyword evidence="9" id="KW-1185">Reference proteome</keyword>
<evidence type="ECO:0000313" key="10">
    <source>
        <dbReference type="RefSeq" id="XP_019629284.1"/>
    </source>
</evidence>
<dbReference type="InterPro" id="IPR038437">
    <property type="entry name" value="GINS_Psf3_sf"/>
</dbReference>
<evidence type="ECO:0000256" key="5">
    <source>
        <dbReference type="ARBA" id="ARBA00045258"/>
    </source>
</evidence>
<evidence type="ECO:0000256" key="1">
    <source>
        <dbReference type="ARBA" id="ARBA00004123"/>
    </source>
</evidence>
<dbReference type="GeneID" id="109473732"/>
<dbReference type="Gene3D" id="1.20.58.2050">
    <property type="match status" value="1"/>
</dbReference>
<dbReference type="SUPFAM" id="SSF160059">
    <property type="entry name" value="PriA/YqbF domain"/>
    <property type="match status" value="1"/>
</dbReference>
<dbReference type="Pfam" id="PF22466">
    <property type="entry name" value="PSF3_N"/>
    <property type="match status" value="1"/>
</dbReference>
<dbReference type="InterPro" id="IPR036224">
    <property type="entry name" value="GINS_bundle-like_dom_sf"/>
</dbReference>
<evidence type="ECO:0000259" key="8">
    <source>
        <dbReference type="Pfam" id="PF22466"/>
    </source>
</evidence>
<organism evidence="9 10">
    <name type="scientific">Branchiostoma belcheri</name>
    <name type="common">Amphioxus</name>
    <dbReference type="NCBI Taxonomy" id="7741"/>
    <lineage>
        <taxon>Eukaryota</taxon>
        <taxon>Metazoa</taxon>
        <taxon>Chordata</taxon>
        <taxon>Cephalochordata</taxon>
        <taxon>Leptocardii</taxon>
        <taxon>Amphioxiformes</taxon>
        <taxon>Branchiostomatidae</taxon>
        <taxon>Branchiostoma</taxon>
    </lineage>
</organism>
<evidence type="ECO:0000256" key="3">
    <source>
        <dbReference type="ARBA" id="ARBA00022705"/>
    </source>
</evidence>
<dbReference type="GO" id="GO:0000811">
    <property type="term" value="C:GINS complex"/>
    <property type="evidence" value="ECO:0007669"/>
    <property type="project" value="UniProtKB-UniRule"/>
</dbReference>
<dbReference type="Pfam" id="PF05916">
    <property type="entry name" value="Sld5"/>
    <property type="match status" value="1"/>
</dbReference>
<evidence type="ECO:0000256" key="2">
    <source>
        <dbReference type="ARBA" id="ARBA00006343"/>
    </source>
</evidence>
<feature type="domain" description="GINS subunit" evidence="7">
    <location>
        <begin position="87"/>
        <end position="181"/>
    </location>
</feature>
<dbReference type="SUPFAM" id="SSF158573">
    <property type="entry name" value="GINS helical bundle-like"/>
    <property type="match status" value="1"/>
</dbReference>
<evidence type="ECO:0000256" key="6">
    <source>
        <dbReference type="RuleBase" id="RU367161"/>
    </source>
</evidence>
<evidence type="ECO:0000259" key="7">
    <source>
        <dbReference type="Pfam" id="PF05916"/>
    </source>
</evidence>
<accession>A0A6P4Z5U7</accession>
<gene>
    <name evidence="10" type="primary">LOC109473732</name>
</gene>
<keyword evidence="4 6" id="KW-0539">Nucleus</keyword>
<protein>
    <recommendedName>
        <fullName evidence="6">DNA replication complex GINS protein PSF3</fullName>
    </recommendedName>
</protein>
<feature type="domain" description="DNA replication complex GINS protein PSF3 N-terminal" evidence="8">
    <location>
        <begin position="17"/>
        <end position="69"/>
    </location>
</feature>
<sequence>MFAPCVKYPTRLREDYFSIEDILTTQEKVPCKFQSAVIGIGFLDPGAEGDDLAAGTAMELPYWLARALCSRKRRIVTVEMPKPYREGYRQILSADANVVDLHKLGPYYYAFGMYLQSFGLPDAGEIANTLLQTFSTRFRRIMDSAQNCLNEDTTAVTGKLDELERVLFRVGQEGLTAFQCWQSGQSAKIVPSTMVTNYRKRKRQDGD</sequence>
<evidence type="ECO:0000313" key="9">
    <source>
        <dbReference type="Proteomes" id="UP000515135"/>
    </source>
</evidence>
<evidence type="ECO:0000256" key="4">
    <source>
        <dbReference type="ARBA" id="ARBA00023242"/>
    </source>
</evidence>
<dbReference type="RefSeq" id="XP_019629284.1">
    <property type="nucleotide sequence ID" value="XM_019773725.1"/>
</dbReference>
<reference evidence="10" key="1">
    <citation type="submission" date="2025-08" db="UniProtKB">
        <authorList>
            <consortium name="RefSeq"/>
        </authorList>
    </citation>
    <scope>IDENTIFICATION</scope>
    <source>
        <tissue evidence="10">Gonad</tissue>
    </source>
</reference>
<dbReference type="PANTHER" id="PTHR22768:SF0">
    <property type="entry name" value="DNA REPLICATION COMPLEX GINS PROTEIN PSF3"/>
    <property type="match status" value="1"/>
</dbReference>
<comment type="function">
    <text evidence="5">Required for correct functioning of the GINS complex, a complex that plays an essential role in the initiation of DNA replication, and progression of DNA replication forks. GINS complex is a core component of CDC45-MCM-GINS (CMG) helicase, the molecular machine that unwinds template DNA during replication, and around which the replisome is built.</text>
</comment>
<dbReference type="Proteomes" id="UP000515135">
    <property type="component" value="Unplaced"/>
</dbReference>
<dbReference type="InterPro" id="IPR021151">
    <property type="entry name" value="GINS_A"/>
</dbReference>
<dbReference type="PANTHER" id="PTHR22768">
    <property type="entry name" value="DNA REPLICATION COMPLEX GINS PROTEIN PSF3"/>
    <property type="match status" value="1"/>
</dbReference>
<comment type="subunit">
    <text evidence="6">Component of the GINS complex.</text>
</comment>
<dbReference type="AlphaFoldDB" id="A0A6P4Z5U7"/>
<dbReference type="OrthoDB" id="10251744at2759"/>
<dbReference type="GO" id="GO:1902975">
    <property type="term" value="P:mitotic DNA replication initiation"/>
    <property type="evidence" value="ECO:0007669"/>
    <property type="project" value="TreeGrafter"/>
</dbReference>
<dbReference type="KEGG" id="bbel:109473732"/>
<keyword evidence="3 6" id="KW-0235">DNA replication</keyword>
<comment type="similarity">
    <text evidence="2 6">Belongs to the GINS3/PSF3 family.</text>
</comment>